<keyword evidence="1" id="KW-0472">Membrane</keyword>
<dbReference type="InParanoid" id="A0A152A1W4"/>
<dbReference type="Proteomes" id="UP000076078">
    <property type="component" value="Unassembled WGS sequence"/>
</dbReference>
<dbReference type="EMBL" id="LODT01000016">
    <property type="protein sequence ID" value="KYR00216.1"/>
    <property type="molecule type" value="Genomic_DNA"/>
</dbReference>
<keyword evidence="3" id="KW-1185">Reference proteome</keyword>
<organism evidence="2 3">
    <name type="scientific">Tieghemostelium lacteum</name>
    <name type="common">Slime mold</name>
    <name type="synonym">Dictyostelium lacteum</name>
    <dbReference type="NCBI Taxonomy" id="361077"/>
    <lineage>
        <taxon>Eukaryota</taxon>
        <taxon>Amoebozoa</taxon>
        <taxon>Evosea</taxon>
        <taxon>Eumycetozoa</taxon>
        <taxon>Dictyostelia</taxon>
        <taxon>Dictyosteliales</taxon>
        <taxon>Raperosteliaceae</taxon>
        <taxon>Tieghemostelium</taxon>
    </lineage>
</organism>
<dbReference type="AlphaFoldDB" id="A0A152A1W4"/>
<protein>
    <submittedName>
        <fullName evidence="2">Phospholipase D</fullName>
    </submittedName>
</protein>
<feature type="transmembrane region" description="Helical" evidence="1">
    <location>
        <begin position="111"/>
        <end position="133"/>
    </location>
</feature>
<name>A0A152A1W4_TIELA</name>
<keyword evidence="1" id="KW-0812">Transmembrane</keyword>
<evidence type="ECO:0000256" key="1">
    <source>
        <dbReference type="SAM" id="Phobius"/>
    </source>
</evidence>
<gene>
    <name evidence="2" type="ORF">DLAC_03372</name>
</gene>
<feature type="transmembrane region" description="Helical" evidence="1">
    <location>
        <begin position="66"/>
        <end position="91"/>
    </location>
</feature>
<evidence type="ECO:0000313" key="3">
    <source>
        <dbReference type="Proteomes" id="UP000076078"/>
    </source>
</evidence>
<evidence type="ECO:0000313" key="2">
    <source>
        <dbReference type="EMBL" id="KYR00216.1"/>
    </source>
</evidence>
<comment type="caution">
    <text evidence="2">The sequence shown here is derived from an EMBL/GenBank/DDBJ whole genome shotgun (WGS) entry which is preliminary data.</text>
</comment>
<feature type="transmembrane region" description="Helical" evidence="1">
    <location>
        <begin position="37"/>
        <end position="59"/>
    </location>
</feature>
<proteinExistence type="predicted"/>
<reference evidence="2 3" key="1">
    <citation type="submission" date="2015-12" db="EMBL/GenBank/DDBJ databases">
        <title>Dictyostelia acquired genes for synthesis and detection of signals that induce cell-type specialization by lateral gene transfer from prokaryotes.</title>
        <authorList>
            <person name="Gloeckner G."/>
            <person name="Schaap P."/>
        </authorList>
    </citation>
    <scope>NUCLEOTIDE SEQUENCE [LARGE SCALE GENOMIC DNA]</scope>
    <source>
        <strain evidence="2 3">TK</strain>
    </source>
</reference>
<keyword evidence="1" id="KW-1133">Transmembrane helix</keyword>
<feature type="transmembrane region" description="Helical" evidence="1">
    <location>
        <begin position="12"/>
        <end position="31"/>
    </location>
</feature>
<sequence length="229" mass="26527">MKIPWFTYSDDTGKYAVILENILIVMLLALIPSFFLSFFSLMGSIISIIIILIGFMGAYHRKRHILSFYIVIMIINCMWSGFCISISIISILKGTPELLQFMFTNQKLPWLITEIVSSSIWLILAIVTIVICLKMKRLLDIYHYVKLFSDHPSFIHSQSSINQNQPIVYQAIPYYQSSPFQQQQQQQRIPPQNKSCINYQIPSSHFSTFYQPLPKSSTTLLQNPNTHSY</sequence>
<accession>A0A152A1W4</accession>